<reference evidence="3" key="1">
    <citation type="journal article" date="2019" name="Int. J. Syst. Evol. Microbiol.">
        <title>The Global Catalogue of Microorganisms (GCM) 10K type strain sequencing project: providing services to taxonomists for standard genome sequencing and annotation.</title>
        <authorList>
            <consortium name="The Broad Institute Genomics Platform"/>
            <consortium name="The Broad Institute Genome Sequencing Center for Infectious Disease"/>
            <person name="Wu L."/>
            <person name="Ma J."/>
        </authorList>
    </citation>
    <scope>NUCLEOTIDE SEQUENCE [LARGE SCALE GENOMIC DNA]</scope>
    <source>
        <strain evidence="3">CGMCC 1.13574</strain>
    </source>
</reference>
<evidence type="ECO:0000313" key="3">
    <source>
        <dbReference type="Proteomes" id="UP001597343"/>
    </source>
</evidence>
<keyword evidence="1" id="KW-1133">Transmembrane helix</keyword>
<sequence length="117" mass="13306">MSRSERGFVLLEALCAVTIVSLTIMLATALWHASIRQERQSELHFLVSRIAVSQMERIGEAQSIATVERTNELEIQGVSVEERLLVEREGQIYRVVLTYSWLEGGRTHAQTWATLHL</sequence>
<protein>
    <recommendedName>
        <fullName evidence="4">Prepilin-type N-terminal cleavage/methylation domain-containing protein</fullName>
    </recommendedName>
</protein>
<keyword evidence="1" id="KW-0812">Transmembrane</keyword>
<keyword evidence="3" id="KW-1185">Reference proteome</keyword>
<evidence type="ECO:0000256" key="1">
    <source>
        <dbReference type="SAM" id="Phobius"/>
    </source>
</evidence>
<dbReference type="RefSeq" id="WP_386044021.1">
    <property type="nucleotide sequence ID" value="NZ_JBHUIO010000002.1"/>
</dbReference>
<evidence type="ECO:0008006" key="4">
    <source>
        <dbReference type="Google" id="ProtNLM"/>
    </source>
</evidence>
<evidence type="ECO:0000313" key="2">
    <source>
        <dbReference type="EMBL" id="MFD2168968.1"/>
    </source>
</evidence>
<comment type="caution">
    <text evidence="2">The sequence shown here is derived from an EMBL/GenBank/DDBJ whole genome shotgun (WGS) entry which is preliminary data.</text>
</comment>
<dbReference type="EMBL" id="JBHUIO010000002">
    <property type="protein sequence ID" value="MFD2168968.1"/>
    <property type="molecule type" value="Genomic_DNA"/>
</dbReference>
<keyword evidence="1" id="KW-0472">Membrane</keyword>
<accession>A0ABW4ZSN0</accession>
<name>A0ABW4ZSN0_9BACL</name>
<dbReference type="Proteomes" id="UP001597343">
    <property type="component" value="Unassembled WGS sequence"/>
</dbReference>
<gene>
    <name evidence="2" type="ORF">ACFSOY_02910</name>
</gene>
<organism evidence="2 3">
    <name type="scientific">Tumebacillus lipolyticus</name>
    <dbReference type="NCBI Taxonomy" id="1280370"/>
    <lineage>
        <taxon>Bacteria</taxon>
        <taxon>Bacillati</taxon>
        <taxon>Bacillota</taxon>
        <taxon>Bacilli</taxon>
        <taxon>Bacillales</taxon>
        <taxon>Alicyclobacillaceae</taxon>
        <taxon>Tumebacillus</taxon>
    </lineage>
</organism>
<feature type="transmembrane region" description="Helical" evidence="1">
    <location>
        <begin position="7"/>
        <end position="31"/>
    </location>
</feature>
<proteinExistence type="predicted"/>